<feature type="compositionally biased region" description="Acidic residues" evidence="1">
    <location>
        <begin position="149"/>
        <end position="162"/>
    </location>
</feature>
<protein>
    <submittedName>
        <fullName evidence="2">Uncharacterized protein</fullName>
    </submittedName>
</protein>
<gene>
    <name evidence="2" type="ORF">QCA50_009695</name>
</gene>
<organism evidence="2 3">
    <name type="scientific">Cerrena zonata</name>
    <dbReference type="NCBI Taxonomy" id="2478898"/>
    <lineage>
        <taxon>Eukaryota</taxon>
        <taxon>Fungi</taxon>
        <taxon>Dikarya</taxon>
        <taxon>Basidiomycota</taxon>
        <taxon>Agaricomycotina</taxon>
        <taxon>Agaricomycetes</taxon>
        <taxon>Polyporales</taxon>
        <taxon>Cerrenaceae</taxon>
        <taxon>Cerrena</taxon>
    </lineage>
</organism>
<feature type="region of interest" description="Disordered" evidence="1">
    <location>
        <begin position="115"/>
        <end position="173"/>
    </location>
</feature>
<sequence length="318" mass="35357">MSSDLTPFLAERYSIIKATYPGEGRRRWRLRVADEFFKLSSEQKVAYGAQSVNPSLPPSDSAPYFTDEDPLDVIAGENAPGLGIVVRADYSDENAWNNFLEKLKDAENEFVSELGAKPEDDGDVNMDEDVPEGQASSNSNSGANAVNGVDDDSEDEDEDEDNAGSQPMPIFAIFNPSPESGLRSLLASTRSPSNLTILRLFTDVNVRRAPIPPQDVKRIKPLNRLVDSHQWQEVYKGKGIWVYDARSNQDQTVRVVSLEGSSSYGTATADSWRARVSHICELQFNLSLGMLTIDFGGMDRYDYEERIKNMEEAERGIV</sequence>
<reference evidence="2 3" key="1">
    <citation type="submission" date="2022-09" db="EMBL/GenBank/DDBJ databases">
        <authorList>
            <person name="Palmer J.M."/>
        </authorList>
    </citation>
    <scope>NUCLEOTIDE SEQUENCE [LARGE SCALE GENOMIC DNA]</scope>
    <source>
        <strain evidence="2 3">DSM 7382</strain>
    </source>
</reference>
<evidence type="ECO:0000313" key="3">
    <source>
        <dbReference type="Proteomes" id="UP001385951"/>
    </source>
</evidence>
<dbReference type="Proteomes" id="UP001385951">
    <property type="component" value="Unassembled WGS sequence"/>
</dbReference>
<accession>A0AAW0G2E2</accession>
<dbReference type="EMBL" id="JASBNA010000014">
    <property type="protein sequence ID" value="KAK7687191.1"/>
    <property type="molecule type" value="Genomic_DNA"/>
</dbReference>
<comment type="caution">
    <text evidence="2">The sequence shown here is derived from an EMBL/GenBank/DDBJ whole genome shotgun (WGS) entry which is preliminary data.</text>
</comment>
<evidence type="ECO:0000256" key="1">
    <source>
        <dbReference type="SAM" id="MobiDB-lite"/>
    </source>
</evidence>
<proteinExistence type="predicted"/>
<feature type="compositionally biased region" description="Acidic residues" evidence="1">
    <location>
        <begin position="120"/>
        <end position="131"/>
    </location>
</feature>
<evidence type="ECO:0000313" key="2">
    <source>
        <dbReference type="EMBL" id="KAK7687191.1"/>
    </source>
</evidence>
<keyword evidence="3" id="KW-1185">Reference proteome</keyword>
<feature type="compositionally biased region" description="Low complexity" evidence="1">
    <location>
        <begin position="135"/>
        <end position="148"/>
    </location>
</feature>
<dbReference type="AlphaFoldDB" id="A0AAW0G2E2"/>
<name>A0AAW0G2E2_9APHY</name>